<organism evidence="1 2">
    <name type="scientific">Sediminibacterium goheungense</name>
    <dbReference type="NCBI Taxonomy" id="1086393"/>
    <lineage>
        <taxon>Bacteria</taxon>
        <taxon>Pseudomonadati</taxon>
        <taxon>Bacteroidota</taxon>
        <taxon>Chitinophagia</taxon>
        <taxon>Chitinophagales</taxon>
        <taxon>Chitinophagaceae</taxon>
        <taxon>Sediminibacterium</taxon>
    </lineage>
</organism>
<dbReference type="Proteomes" id="UP000295741">
    <property type="component" value="Unassembled WGS sequence"/>
</dbReference>
<evidence type="ECO:0000313" key="1">
    <source>
        <dbReference type="EMBL" id="TDO28679.1"/>
    </source>
</evidence>
<dbReference type="InterPro" id="IPR051675">
    <property type="entry name" value="Endo/Exo/Phosphatase_dom_1"/>
</dbReference>
<dbReference type="SUPFAM" id="SSF47781">
    <property type="entry name" value="RuvA domain 2-like"/>
    <property type="match status" value="3"/>
</dbReference>
<keyword evidence="2" id="KW-1185">Reference proteome</keyword>
<protein>
    <submittedName>
        <fullName evidence="1">DNA uptake protein ComE-like DNA-binding protein</fullName>
    </submittedName>
</protein>
<dbReference type="AlphaFoldDB" id="A0A4R6J0F4"/>
<gene>
    <name evidence="1" type="ORF">BC659_0757</name>
</gene>
<dbReference type="Pfam" id="PF12836">
    <property type="entry name" value="HHH_3"/>
    <property type="match status" value="3"/>
</dbReference>
<proteinExistence type="predicted"/>
<dbReference type="GO" id="GO:0003677">
    <property type="term" value="F:DNA binding"/>
    <property type="evidence" value="ECO:0007669"/>
    <property type="project" value="UniProtKB-KW"/>
</dbReference>
<dbReference type="Gene3D" id="1.10.150.280">
    <property type="entry name" value="AF1531-like domain"/>
    <property type="match status" value="2"/>
</dbReference>
<dbReference type="GO" id="GO:0015628">
    <property type="term" value="P:protein secretion by the type II secretion system"/>
    <property type="evidence" value="ECO:0007669"/>
    <property type="project" value="TreeGrafter"/>
</dbReference>
<comment type="caution">
    <text evidence="1">The sequence shown here is derived from an EMBL/GenBank/DDBJ whole genome shotgun (WGS) entry which is preliminary data.</text>
</comment>
<reference evidence="1 2" key="1">
    <citation type="submission" date="2019-03" db="EMBL/GenBank/DDBJ databases">
        <title>Genomic Encyclopedia of Archaeal and Bacterial Type Strains, Phase II (KMG-II): from individual species to whole genera.</title>
        <authorList>
            <person name="Goeker M."/>
        </authorList>
    </citation>
    <scope>NUCLEOTIDE SEQUENCE [LARGE SCALE GENOMIC DNA]</scope>
    <source>
        <strain evidence="1 2">DSM 28323</strain>
    </source>
</reference>
<dbReference type="OrthoDB" id="981124at2"/>
<dbReference type="PANTHER" id="PTHR21180:SF32">
    <property type="entry name" value="ENDONUCLEASE_EXONUCLEASE_PHOSPHATASE FAMILY DOMAIN-CONTAINING PROTEIN 1"/>
    <property type="match status" value="1"/>
</dbReference>
<dbReference type="InterPro" id="IPR010994">
    <property type="entry name" value="RuvA_2-like"/>
</dbReference>
<dbReference type="GO" id="GO:0015627">
    <property type="term" value="C:type II protein secretion system complex"/>
    <property type="evidence" value="ECO:0007669"/>
    <property type="project" value="TreeGrafter"/>
</dbReference>
<dbReference type="EMBL" id="SNWP01000010">
    <property type="protein sequence ID" value="TDO28679.1"/>
    <property type="molecule type" value="Genomic_DNA"/>
</dbReference>
<accession>A0A4R6J0F4</accession>
<name>A0A4R6J0F4_9BACT</name>
<dbReference type="RefSeq" id="WP_133473307.1">
    <property type="nucleotide sequence ID" value="NZ_SNWP01000010.1"/>
</dbReference>
<dbReference type="PANTHER" id="PTHR21180">
    <property type="entry name" value="ENDONUCLEASE/EXONUCLEASE/PHOSPHATASE FAMILY DOMAIN-CONTAINING PROTEIN 1"/>
    <property type="match status" value="1"/>
</dbReference>
<evidence type="ECO:0000313" key="2">
    <source>
        <dbReference type="Proteomes" id="UP000295741"/>
    </source>
</evidence>
<keyword evidence="1" id="KW-0238">DNA-binding</keyword>
<dbReference type="Gene3D" id="1.10.150.320">
    <property type="entry name" value="Photosystem II 12 kDa extrinsic protein"/>
    <property type="match status" value="1"/>
</dbReference>
<sequence>MKKRLRPYFNFSKKERTGVVVLISICLLLVVSPRFFPSNELVYTDLDLSAGVQWLDANENVHTTKTELVSGEGKQDLFFFNPNTLDEEGWKKLGLHEKLAQRILHYRNKGGHFYKPADIKKIWGLDSTKAKQLIPYVVLPAVEERKVLSKPAIPIIDINTADQEAWKALPGIGEVLAARIVAYRTKVAGFARLEELQSVFGLSDSLVSKLHPYIRVHPASIPRLWLNRASAHQIEQKTGIPLQLAQLIVRKRQENGNYGDWTELKEIAGMQEGMIEKLRLAFRLE</sequence>